<keyword evidence="2" id="KW-0378">Hydrolase</keyword>
<evidence type="ECO:0000259" key="5">
    <source>
        <dbReference type="PROSITE" id="PS50275"/>
    </source>
</evidence>
<evidence type="ECO:0000256" key="4">
    <source>
        <dbReference type="SAM" id="MobiDB-lite"/>
    </source>
</evidence>
<feature type="region of interest" description="Disordered" evidence="4">
    <location>
        <begin position="716"/>
        <end position="738"/>
    </location>
</feature>
<dbReference type="PANTHER" id="PTHR45738">
    <property type="entry name" value="POLYPHOSPHOINOSITIDE PHOSPHATASE"/>
    <property type="match status" value="1"/>
</dbReference>
<evidence type="ECO:0000256" key="2">
    <source>
        <dbReference type="ARBA" id="ARBA00022801"/>
    </source>
</evidence>
<dbReference type="InterPro" id="IPR002013">
    <property type="entry name" value="SAC_dom"/>
</dbReference>
<dbReference type="GO" id="GO:0043813">
    <property type="term" value="F:phosphatidylinositol-3,5-bisphosphate 5-phosphatase activity"/>
    <property type="evidence" value="ECO:0007669"/>
    <property type="project" value="InterPro"/>
</dbReference>
<evidence type="ECO:0000256" key="3">
    <source>
        <dbReference type="ARBA" id="ARBA00023136"/>
    </source>
</evidence>
<keyword evidence="3" id="KW-0472">Membrane</keyword>
<dbReference type="PANTHER" id="PTHR45738:SF5">
    <property type="entry name" value="POLYPHOSPHOINOSITIDE PHOSPHATASE"/>
    <property type="match status" value="1"/>
</dbReference>
<dbReference type="WBParaSite" id="MCU_009984-RB">
    <property type="protein sequence ID" value="MCU_009984-RB"/>
    <property type="gene ID" value="MCU_009984"/>
</dbReference>
<feature type="compositionally biased region" description="Polar residues" evidence="4">
    <location>
        <begin position="635"/>
        <end position="647"/>
    </location>
</feature>
<evidence type="ECO:0000256" key="1">
    <source>
        <dbReference type="ARBA" id="ARBA00004308"/>
    </source>
</evidence>
<dbReference type="PROSITE" id="PS50275">
    <property type="entry name" value="SAC"/>
    <property type="match status" value="1"/>
</dbReference>
<feature type="region of interest" description="Disordered" evidence="4">
    <location>
        <begin position="635"/>
        <end position="679"/>
    </location>
</feature>
<proteinExistence type="predicted"/>
<reference evidence="6" key="1">
    <citation type="submission" date="2019-11" db="UniProtKB">
        <authorList>
            <consortium name="WormBaseParasite"/>
        </authorList>
    </citation>
    <scope>IDENTIFICATION</scope>
</reference>
<accession>A0A5K3FPF1</accession>
<dbReference type="Pfam" id="PF02383">
    <property type="entry name" value="Syja_N"/>
    <property type="match status" value="1"/>
</dbReference>
<dbReference type="GO" id="GO:0046856">
    <property type="term" value="P:phosphatidylinositol dephosphorylation"/>
    <property type="evidence" value="ECO:0007669"/>
    <property type="project" value="InterPro"/>
</dbReference>
<evidence type="ECO:0000313" key="6">
    <source>
        <dbReference type="WBParaSite" id="MCU_009984-RB"/>
    </source>
</evidence>
<dbReference type="AlphaFoldDB" id="A0A5K3FPF1"/>
<dbReference type="InterPro" id="IPR043573">
    <property type="entry name" value="Fig4-like"/>
</dbReference>
<dbReference type="GO" id="GO:0012505">
    <property type="term" value="C:endomembrane system"/>
    <property type="evidence" value="ECO:0007669"/>
    <property type="project" value="UniProtKB-SubCell"/>
</dbReference>
<feature type="compositionally biased region" description="Polar residues" evidence="4">
    <location>
        <begin position="716"/>
        <end position="728"/>
    </location>
</feature>
<name>A0A5K3FPF1_MESCO</name>
<sequence length="890" mass="98834">MVYVPGAESGLSKEDTAGVGNKKSLVANASEELRLLKLFQSIELNRNFYFSYTYDLTNSLQTNMEPFLTIHGGATAFRLVINQRFLWNAPLMPPRFQPKSSGISDWFVGLIHGFAKQTSLVSCGMPVSILLLARRSRFFAGTRFLKRGVNIDGNVANEVETEQIVCDTTEPTLSRMHVSSLVQHRGSVPLFWTQDTTRIVVGKPPLAITWEDPYYEAFGKHFADLIERHGAPVLVLNLMKQREKRPFEQLLTDGFLRGINYLNQFAPQLYPSVLTPENADEGIPPIVHLGFDMARVQRSRNTAALDSLRPIAEACLQRTGIFFSAGYPPASREALIVRTRLNMGSSLCPRQHGVVRTNCVDCLDRTNTAQFVIGHVAMSYQLRAMGLLPLPVLSFTSTISKLLRDLYDEHGDTLALQYGGSCVVHNIETYQKPRGSRAKSRNIIQTLSRYYSNNFVDFEKQLATDLFLRIFRPGAGPVLPINSWQGNLEAIAASVSCRSGQAFLLSSDSSIEAHMHWLHAWFNLPGCRKALTNWFPRDALVARQLSLSKWGIWSSAEGKSTSDQMKVKPVQMLDLPANDPGIDWFSELYCPRDWTHFHNLTFNQLPLSSTARARLSDTVVCPLHVPLRAHSCSVNPRQLRSSHSLSNMPGKEDEDGQPSNPSAGATQTPLTMGQRSSSLSKVVFDEEQNSLDSDSQTLDSFLIVSPQSLGARLRLTSTGKQPNSTVNPKSKPDPTTHLLLHNPPAVESPLLLTKFSHVRLSELTQKNSFYSNRVNATPVAAATKEAAEGSNPRDSLISVNRKFSLCPSFSPSRLMTPSVEDIKRYKAYASIPLLSSSYVHTSPNTVLVVKPASMKVYSNSVELSQTGICSIPYKSLLSYQKLVNEKQVLG</sequence>
<feature type="domain" description="SAC" evidence="5">
    <location>
        <begin position="39"/>
        <end position="420"/>
    </location>
</feature>
<comment type="subcellular location">
    <subcellularLocation>
        <location evidence="1">Endomembrane system</location>
    </subcellularLocation>
</comment>
<protein>
    <submittedName>
        <fullName evidence="6">SAC domain-containing protein</fullName>
    </submittedName>
</protein>
<feature type="compositionally biased region" description="Polar residues" evidence="4">
    <location>
        <begin position="657"/>
        <end position="679"/>
    </location>
</feature>
<organism evidence="6">
    <name type="scientific">Mesocestoides corti</name>
    <name type="common">Flatworm</name>
    <dbReference type="NCBI Taxonomy" id="53468"/>
    <lineage>
        <taxon>Eukaryota</taxon>
        <taxon>Metazoa</taxon>
        <taxon>Spiralia</taxon>
        <taxon>Lophotrochozoa</taxon>
        <taxon>Platyhelminthes</taxon>
        <taxon>Cestoda</taxon>
        <taxon>Eucestoda</taxon>
        <taxon>Cyclophyllidea</taxon>
        <taxon>Mesocestoididae</taxon>
        <taxon>Mesocestoides</taxon>
    </lineage>
</organism>